<keyword evidence="3" id="KW-1185">Reference proteome</keyword>
<evidence type="ECO:0000256" key="1">
    <source>
        <dbReference type="SAM" id="MobiDB-lite"/>
    </source>
</evidence>
<evidence type="ECO:0000313" key="2">
    <source>
        <dbReference type="EMBL" id="KDR16837.1"/>
    </source>
</evidence>
<organism evidence="2 3">
    <name type="scientific">Zootermopsis nevadensis</name>
    <name type="common">Dampwood termite</name>
    <dbReference type="NCBI Taxonomy" id="136037"/>
    <lineage>
        <taxon>Eukaryota</taxon>
        <taxon>Metazoa</taxon>
        <taxon>Ecdysozoa</taxon>
        <taxon>Arthropoda</taxon>
        <taxon>Hexapoda</taxon>
        <taxon>Insecta</taxon>
        <taxon>Pterygota</taxon>
        <taxon>Neoptera</taxon>
        <taxon>Polyneoptera</taxon>
        <taxon>Dictyoptera</taxon>
        <taxon>Blattodea</taxon>
        <taxon>Blattoidea</taxon>
        <taxon>Termitoidae</taxon>
        <taxon>Termopsidae</taxon>
        <taxon>Zootermopsis</taxon>
    </lineage>
</organism>
<gene>
    <name evidence="2" type="ORF">L798_09359</name>
</gene>
<feature type="region of interest" description="Disordered" evidence="1">
    <location>
        <begin position="1"/>
        <end position="83"/>
    </location>
</feature>
<dbReference type="InParanoid" id="A0A067R1W2"/>
<dbReference type="EMBL" id="KK852772">
    <property type="protein sequence ID" value="KDR16837.1"/>
    <property type="molecule type" value="Genomic_DNA"/>
</dbReference>
<reference evidence="2 3" key="1">
    <citation type="journal article" date="2014" name="Nat. Commun.">
        <title>Molecular traces of alternative social organization in a termite genome.</title>
        <authorList>
            <person name="Terrapon N."/>
            <person name="Li C."/>
            <person name="Robertson H.M."/>
            <person name="Ji L."/>
            <person name="Meng X."/>
            <person name="Booth W."/>
            <person name="Chen Z."/>
            <person name="Childers C.P."/>
            <person name="Glastad K.M."/>
            <person name="Gokhale K."/>
            <person name="Gowin J."/>
            <person name="Gronenberg W."/>
            <person name="Hermansen R.A."/>
            <person name="Hu H."/>
            <person name="Hunt B.G."/>
            <person name="Huylmans A.K."/>
            <person name="Khalil S.M."/>
            <person name="Mitchell R.D."/>
            <person name="Munoz-Torres M.C."/>
            <person name="Mustard J.A."/>
            <person name="Pan H."/>
            <person name="Reese J.T."/>
            <person name="Scharf M.E."/>
            <person name="Sun F."/>
            <person name="Vogel H."/>
            <person name="Xiao J."/>
            <person name="Yang W."/>
            <person name="Yang Z."/>
            <person name="Yang Z."/>
            <person name="Zhou J."/>
            <person name="Zhu J."/>
            <person name="Brent C.S."/>
            <person name="Elsik C.G."/>
            <person name="Goodisman M.A."/>
            <person name="Liberles D.A."/>
            <person name="Roe R.M."/>
            <person name="Vargo E.L."/>
            <person name="Vilcinskas A."/>
            <person name="Wang J."/>
            <person name="Bornberg-Bauer E."/>
            <person name="Korb J."/>
            <person name="Zhang G."/>
            <person name="Liebig J."/>
        </authorList>
    </citation>
    <scope>NUCLEOTIDE SEQUENCE [LARGE SCALE GENOMIC DNA]</scope>
    <source>
        <tissue evidence="2">Whole organism</tissue>
    </source>
</reference>
<dbReference type="AlphaFoldDB" id="A0A067R1W2"/>
<protein>
    <submittedName>
        <fullName evidence="2">Uncharacterized protein</fullName>
    </submittedName>
</protein>
<proteinExistence type="predicted"/>
<evidence type="ECO:0000313" key="3">
    <source>
        <dbReference type="Proteomes" id="UP000027135"/>
    </source>
</evidence>
<name>A0A067R1W2_ZOONE</name>
<sequence>MKMLEMMPISPESTVLPIPVSTIPPPTTTTTTRTAHNAGNEEQQTTVASRNKSSDNPPPSNTRPSTAENIPLPDFGSPEFNPYSKEEFLDATQEEGIQQFINIEVSVNSPLDYNNYLGPIQIHDNIDQCKWCSKMCSREKSRWLFNYTVKKYLNIRAHDGFVRV</sequence>
<accession>A0A067R1W2</accession>
<feature type="compositionally biased region" description="Polar residues" evidence="1">
    <location>
        <begin position="35"/>
        <end position="55"/>
    </location>
</feature>
<dbReference type="Proteomes" id="UP000027135">
    <property type="component" value="Unassembled WGS sequence"/>
</dbReference>